<name>A0A448WNF8_9PLAT</name>
<evidence type="ECO:0000313" key="2">
    <source>
        <dbReference type="Proteomes" id="UP000784294"/>
    </source>
</evidence>
<dbReference type="Proteomes" id="UP000784294">
    <property type="component" value="Unassembled WGS sequence"/>
</dbReference>
<dbReference type="AlphaFoldDB" id="A0A448WNF8"/>
<dbReference type="EMBL" id="CAAALY010026334">
    <property type="protein sequence ID" value="VEL15897.1"/>
    <property type="molecule type" value="Genomic_DNA"/>
</dbReference>
<evidence type="ECO:0000313" key="1">
    <source>
        <dbReference type="EMBL" id="VEL15897.1"/>
    </source>
</evidence>
<comment type="caution">
    <text evidence="1">The sequence shown here is derived from an EMBL/GenBank/DDBJ whole genome shotgun (WGS) entry which is preliminary data.</text>
</comment>
<protein>
    <submittedName>
        <fullName evidence="1">Uncharacterized protein</fullName>
    </submittedName>
</protein>
<sequence>MGESKMNLRFRTLLLPQYVGSYSSMELKQYREYDKAILQRRTLSRMPKIFMGSGAEIFLPSQCKGRLNAERPIVNPGSFVIRLGYKAEPALTLLYLFFLCLAELSKSRFFNCSQKKTNFQLNCELNIRSLIFPLFCNIPVEGIYCYSIKLNFVFTNNGRSVLDLLASLI</sequence>
<reference evidence="1" key="1">
    <citation type="submission" date="2018-11" db="EMBL/GenBank/DDBJ databases">
        <authorList>
            <consortium name="Pathogen Informatics"/>
        </authorList>
    </citation>
    <scope>NUCLEOTIDE SEQUENCE</scope>
</reference>
<proteinExistence type="predicted"/>
<keyword evidence="2" id="KW-1185">Reference proteome</keyword>
<gene>
    <name evidence="1" type="ORF">PXEA_LOCUS9337</name>
</gene>
<organism evidence="1 2">
    <name type="scientific">Protopolystoma xenopodis</name>
    <dbReference type="NCBI Taxonomy" id="117903"/>
    <lineage>
        <taxon>Eukaryota</taxon>
        <taxon>Metazoa</taxon>
        <taxon>Spiralia</taxon>
        <taxon>Lophotrochozoa</taxon>
        <taxon>Platyhelminthes</taxon>
        <taxon>Monogenea</taxon>
        <taxon>Polyopisthocotylea</taxon>
        <taxon>Polystomatidea</taxon>
        <taxon>Polystomatidae</taxon>
        <taxon>Protopolystoma</taxon>
    </lineage>
</organism>
<accession>A0A448WNF8</accession>